<dbReference type="InterPro" id="IPR003838">
    <property type="entry name" value="ABC3_permease_C"/>
</dbReference>
<evidence type="ECO:0000256" key="2">
    <source>
        <dbReference type="ARBA" id="ARBA00022475"/>
    </source>
</evidence>
<sequence length="864" mass="97174">MNIVNRLTIRHLKENKRRTLVTILGTIISAAMIAAVATIGVSYTELLRKDAIEHNGDWHVSYEDITPEQIDLLKQDENTASLSLIQEYGFAELEEPPDDYRPYVWVRGMNDEAFEQFDVHVIEGRLPQSSEELVVSTSSEEAVNWSVGDTVSLDLGKRYTESEWAEPQDGILTKDHSIEWNEDGERTETLIETEETSYTIVGFFEQPKWEVGWNPGYLALSFIDSDDMDQSGSVDGFVYLNNLDRSLYDDANELAELLGITGVQYNDELLRYSGITASDNMDRTMYGLLGVIIAVIIVGSVALIFNAFAISVSERSRHLGMLSSVGATKQQKRNSVFFEGLIIGSISIPIGIVAGIVGIGITFIAINPMLDSIGLEQSLTVTVTPYSIAVAVLLSAVTIFISTWLPAQRASRITAMDAIRQTHDIKLKTKTVRTSKIVRKWFGVEAELGLKNLKRNKKRYHITVLSLIVSIVLFLSVSYFTEELKRSYQLAESGDSVSYDLEVSVQDEEMLRELEENMGSLTDVTAYQTQKLMQLSMYLEEDEVAPEFIDSENVTKTEDGRYIYYVNIKALDEQSLKTYTEQAGIKADWNENPLSAIVINTINYEDMDLGKYVQTKAILTDIGEPLAIVEENWDTNEVVELPPLMISALTSEVPMGSSYQFLGGLDVVVSEETFEEIRSEADNPYLDNIVYITSDDPYSTEKEIDEFDFIEKYSIYNQNDSRVRGEQMVAVLSVFTYGFVTLITLISLANILNTISTGVALRKREFAMLRSVGMTQRSFRKMMIFESAFYGIKSLIYGVPISIAVMYVIYLQTQYAFSYTFALPWQHIIGVIIAVFGFVSLAMLYSLAKTKNETIIEGLTQENQ</sequence>
<evidence type="ECO:0000256" key="5">
    <source>
        <dbReference type="ARBA" id="ARBA00023136"/>
    </source>
</evidence>
<reference evidence="9" key="1">
    <citation type="submission" date="2022-06" db="EMBL/GenBank/DDBJ databases">
        <title>Alkalicoccobacillus porphyridii sp. nov., isolated from a marine red alga, Porphyridium purpureum and reclassification of Shouchella plakortidis and Shouchella gibsonii as Alkalicoccobacillus plakortidis comb. nov. and Alkalicoccobacillus gibsonii comb. nov.</title>
        <authorList>
            <person name="Kim K.H."/>
            <person name="Lee J.K."/>
            <person name="Han D.M."/>
            <person name="Baek J.H."/>
            <person name="Jeon C.O."/>
        </authorList>
    </citation>
    <scope>NUCLEOTIDE SEQUENCE</scope>
    <source>
        <strain evidence="9">DSM 19153</strain>
    </source>
</reference>
<dbReference type="EMBL" id="JAMQJY010000002">
    <property type="protein sequence ID" value="MCM2676859.1"/>
    <property type="molecule type" value="Genomic_DNA"/>
</dbReference>
<dbReference type="InterPro" id="IPR050250">
    <property type="entry name" value="Macrolide_Exporter_MacB"/>
</dbReference>
<dbReference type="PANTHER" id="PTHR30572">
    <property type="entry name" value="MEMBRANE COMPONENT OF TRANSPORTER-RELATED"/>
    <property type="match status" value="1"/>
</dbReference>
<keyword evidence="3 7" id="KW-0812">Transmembrane</keyword>
<evidence type="ECO:0000259" key="8">
    <source>
        <dbReference type="Pfam" id="PF02687"/>
    </source>
</evidence>
<keyword evidence="4 7" id="KW-1133">Transmembrane helix</keyword>
<feature type="transmembrane region" description="Helical" evidence="7">
    <location>
        <begin position="728"/>
        <end position="761"/>
    </location>
</feature>
<dbReference type="PANTHER" id="PTHR30572:SF4">
    <property type="entry name" value="ABC TRANSPORTER PERMEASE YTRF"/>
    <property type="match status" value="1"/>
</dbReference>
<evidence type="ECO:0000313" key="10">
    <source>
        <dbReference type="Proteomes" id="UP001203665"/>
    </source>
</evidence>
<keyword evidence="2" id="KW-1003">Cell membrane</keyword>
<evidence type="ECO:0000256" key="6">
    <source>
        <dbReference type="ARBA" id="ARBA00038076"/>
    </source>
</evidence>
<proteinExistence type="inferred from homology"/>
<evidence type="ECO:0000256" key="4">
    <source>
        <dbReference type="ARBA" id="ARBA00022989"/>
    </source>
</evidence>
<feature type="transmembrane region" description="Helical" evidence="7">
    <location>
        <begin position="20"/>
        <end position="43"/>
    </location>
</feature>
<organism evidence="9 10">
    <name type="scientific">Alkalicoccobacillus plakortidis</name>
    <dbReference type="NCBI Taxonomy" id="444060"/>
    <lineage>
        <taxon>Bacteria</taxon>
        <taxon>Bacillati</taxon>
        <taxon>Bacillota</taxon>
        <taxon>Bacilli</taxon>
        <taxon>Bacillales</taxon>
        <taxon>Bacillaceae</taxon>
        <taxon>Alkalicoccobacillus</taxon>
    </lineage>
</organism>
<feature type="transmembrane region" description="Helical" evidence="7">
    <location>
        <begin position="341"/>
        <end position="366"/>
    </location>
</feature>
<dbReference type="Proteomes" id="UP001203665">
    <property type="component" value="Unassembled WGS sequence"/>
</dbReference>
<evidence type="ECO:0000256" key="1">
    <source>
        <dbReference type="ARBA" id="ARBA00004651"/>
    </source>
</evidence>
<name>A0ABT0XNN2_9BACI</name>
<protein>
    <submittedName>
        <fullName evidence="9">FtsX-like permease family protein</fullName>
    </submittedName>
</protein>
<feature type="domain" description="ABC3 transporter permease C-terminal" evidence="8">
    <location>
        <begin position="739"/>
        <end position="852"/>
    </location>
</feature>
<dbReference type="Pfam" id="PF02687">
    <property type="entry name" value="FtsX"/>
    <property type="match status" value="2"/>
</dbReference>
<feature type="transmembrane region" description="Helical" evidence="7">
    <location>
        <begin position="460"/>
        <end position="480"/>
    </location>
</feature>
<evidence type="ECO:0000256" key="7">
    <source>
        <dbReference type="SAM" id="Phobius"/>
    </source>
</evidence>
<dbReference type="RefSeq" id="WP_251609996.1">
    <property type="nucleotide sequence ID" value="NZ_JAMQJY010000002.1"/>
</dbReference>
<feature type="domain" description="ABC3 transporter permease C-terminal" evidence="8">
    <location>
        <begin position="291"/>
        <end position="414"/>
    </location>
</feature>
<keyword evidence="10" id="KW-1185">Reference proteome</keyword>
<accession>A0ABT0XNN2</accession>
<keyword evidence="5 7" id="KW-0472">Membrane</keyword>
<evidence type="ECO:0000256" key="3">
    <source>
        <dbReference type="ARBA" id="ARBA00022692"/>
    </source>
</evidence>
<comment type="similarity">
    <text evidence="6">Belongs to the ABC-4 integral membrane protein family.</text>
</comment>
<feature type="transmembrane region" description="Helical" evidence="7">
    <location>
        <begin position="782"/>
        <end position="810"/>
    </location>
</feature>
<gene>
    <name evidence="9" type="ORF">NDM98_16345</name>
</gene>
<comment type="caution">
    <text evidence="9">The sequence shown here is derived from an EMBL/GenBank/DDBJ whole genome shotgun (WGS) entry which is preliminary data.</text>
</comment>
<feature type="transmembrane region" description="Helical" evidence="7">
    <location>
        <begin position="386"/>
        <end position="407"/>
    </location>
</feature>
<comment type="subcellular location">
    <subcellularLocation>
        <location evidence="1">Cell membrane</location>
        <topology evidence="1">Multi-pass membrane protein</topology>
    </subcellularLocation>
</comment>
<evidence type="ECO:0000313" key="9">
    <source>
        <dbReference type="EMBL" id="MCM2676859.1"/>
    </source>
</evidence>
<feature type="transmembrane region" description="Helical" evidence="7">
    <location>
        <begin position="822"/>
        <end position="845"/>
    </location>
</feature>
<feature type="transmembrane region" description="Helical" evidence="7">
    <location>
        <begin position="285"/>
        <end position="312"/>
    </location>
</feature>